<reference evidence="1" key="1">
    <citation type="journal article" date="2019" name="Sci. Rep.">
        <title>Draft genome of Tanacetum cinerariifolium, the natural source of mosquito coil.</title>
        <authorList>
            <person name="Yamashiro T."/>
            <person name="Shiraishi A."/>
            <person name="Satake H."/>
            <person name="Nakayama K."/>
        </authorList>
    </citation>
    <scope>NUCLEOTIDE SEQUENCE</scope>
</reference>
<name>A0A699TYG6_TANCI</name>
<accession>A0A699TYG6</accession>
<proteinExistence type="predicted"/>
<feature type="non-terminal residue" evidence="1">
    <location>
        <position position="1"/>
    </location>
</feature>
<dbReference type="EMBL" id="BKCJ011277427">
    <property type="protein sequence ID" value="GFD14136.1"/>
    <property type="molecule type" value="Genomic_DNA"/>
</dbReference>
<evidence type="ECO:0000313" key="1">
    <source>
        <dbReference type="EMBL" id="GFD14136.1"/>
    </source>
</evidence>
<dbReference type="AlphaFoldDB" id="A0A699TYG6"/>
<gene>
    <name evidence="1" type="ORF">Tci_886105</name>
</gene>
<protein>
    <submittedName>
        <fullName evidence="1">Uncharacterized protein</fullName>
    </submittedName>
</protein>
<sequence>KVNDTVQLCALIDGKKVVVSEAIIRRELHLDDADGVRCLPNEEIFKELARMGYEKPPLKLIFYKAFFSAQWKFLIHTRV</sequence>
<organism evidence="1">
    <name type="scientific">Tanacetum cinerariifolium</name>
    <name type="common">Dalmatian daisy</name>
    <name type="synonym">Chrysanthemum cinerariifolium</name>
    <dbReference type="NCBI Taxonomy" id="118510"/>
    <lineage>
        <taxon>Eukaryota</taxon>
        <taxon>Viridiplantae</taxon>
        <taxon>Streptophyta</taxon>
        <taxon>Embryophyta</taxon>
        <taxon>Tracheophyta</taxon>
        <taxon>Spermatophyta</taxon>
        <taxon>Magnoliopsida</taxon>
        <taxon>eudicotyledons</taxon>
        <taxon>Gunneridae</taxon>
        <taxon>Pentapetalae</taxon>
        <taxon>asterids</taxon>
        <taxon>campanulids</taxon>
        <taxon>Asterales</taxon>
        <taxon>Asteraceae</taxon>
        <taxon>Asteroideae</taxon>
        <taxon>Anthemideae</taxon>
        <taxon>Anthemidinae</taxon>
        <taxon>Tanacetum</taxon>
    </lineage>
</organism>
<comment type="caution">
    <text evidence="1">The sequence shown here is derived from an EMBL/GenBank/DDBJ whole genome shotgun (WGS) entry which is preliminary data.</text>
</comment>